<keyword evidence="6 7" id="KW-0472">Membrane</keyword>
<dbReference type="GO" id="GO:0005886">
    <property type="term" value="C:plasma membrane"/>
    <property type="evidence" value="ECO:0007669"/>
    <property type="project" value="UniProtKB-SubCell"/>
</dbReference>
<feature type="transmembrane region" description="Helical" evidence="7">
    <location>
        <begin position="115"/>
        <end position="141"/>
    </location>
</feature>
<organism evidence="10 11">
    <name type="scientific">Nonomuraea jiangxiensis</name>
    <dbReference type="NCBI Taxonomy" id="633440"/>
    <lineage>
        <taxon>Bacteria</taxon>
        <taxon>Bacillati</taxon>
        <taxon>Actinomycetota</taxon>
        <taxon>Actinomycetes</taxon>
        <taxon>Streptosporangiales</taxon>
        <taxon>Streptosporangiaceae</taxon>
        <taxon>Nonomuraea</taxon>
    </lineage>
</organism>
<dbReference type="GO" id="GO:0055085">
    <property type="term" value="P:transmembrane transport"/>
    <property type="evidence" value="ECO:0007669"/>
    <property type="project" value="InterPro"/>
</dbReference>
<keyword evidence="5 7" id="KW-1133">Transmembrane helix</keyword>
<keyword evidence="11" id="KW-1185">Reference proteome</keyword>
<comment type="subcellular location">
    <subcellularLocation>
        <location evidence="1 7">Cell membrane</location>
        <topology evidence="1 7">Multi-pass membrane protein</topology>
    </subcellularLocation>
</comment>
<dbReference type="PROSITE" id="PS50928">
    <property type="entry name" value="ABC_TM1"/>
    <property type="match status" value="1"/>
</dbReference>
<dbReference type="AlphaFoldDB" id="A0A1G8LH61"/>
<dbReference type="SUPFAM" id="SSF161098">
    <property type="entry name" value="MetI-like"/>
    <property type="match status" value="1"/>
</dbReference>
<feature type="domain" description="ABC transmembrane type-1" evidence="9">
    <location>
        <begin position="81"/>
        <end position="261"/>
    </location>
</feature>
<evidence type="ECO:0000256" key="3">
    <source>
        <dbReference type="ARBA" id="ARBA00022475"/>
    </source>
</evidence>
<evidence type="ECO:0000256" key="4">
    <source>
        <dbReference type="ARBA" id="ARBA00022692"/>
    </source>
</evidence>
<feature type="region of interest" description="Disordered" evidence="8">
    <location>
        <begin position="1"/>
        <end position="24"/>
    </location>
</feature>
<comment type="similarity">
    <text evidence="7">Belongs to the binding-protein-dependent transport system permease family.</text>
</comment>
<dbReference type="Proteomes" id="UP000199202">
    <property type="component" value="Unassembled WGS sequence"/>
</dbReference>
<protein>
    <submittedName>
        <fullName evidence="10">NitT/TauT family transport system permease protein</fullName>
    </submittedName>
</protein>
<gene>
    <name evidence="10" type="ORF">SAMN05421869_10692</name>
</gene>
<dbReference type="CDD" id="cd06261">
    <property type="entry name" value="TM_PBP2"/>
    <property type="match status" value="1"/>
</dbReference>
<sequence>MTALADQAAPPVDDETALSRRMRSQRRSGRDRLVTAAGVVVLLIIWEVAARQVDPILAAPPSAVFTALIGMIADGSLPVAVWESAQPFLVGYLLAIVVGVPVGLLIGRFRVVEAAIGWLVIAGYAMPMIALTPVFMLWFGLGFAVKAAMVMTMTVFAISINTWNGVQNVPRTLIEVGTAFCASQPRILTQIVIPSVIPSIMTGLRIGIGKAVVGIVIAEFFTAIGGIGGVIIDAGHSFQPDRMFAAVVVLMLAAVALTGLIGLVERRLAPWNRSIAGGAH</sequence>
<feature type="transmembrane region" description="Helical" evidence="7">
    <location>
        <begin position="244"/>
        <end position="264"/>
    </location>
</feature>
<evidence type="ECO:0000256" key="5">
    <source>
        <dbReference type="ARBA" id="ARBA00022989"/>
    </source>
</evidence>
<feature type="transmembrane region" description="Helical" evidence="7">
    <location>
        <begin position="33"/>
        <end position="50"/>
    </location>
</feature>
<dbReference type="OrthoDB" id="7274389at2"/>
<dbReference type="RefSeq" id="WP_090931547.1">
    <property type="nucleotide sequence ID" value="NZ_FNDJ01000006.1"/>
</dbReference>
<evidence type="ECO:0000313" key="10">
    <source>
        <dbReference type="EMBL" id="SDI54965.1"/>
    </source>
</evidence>
<dbReference type="STRING" id="633440.SAMN05421869_10692"/>
<proteinExistence type="inferred from homology"/>
<name>A0A1G8LH61_9ACTN</name>
<evidence type="ECO:0000313" key="11">
    <source>
        <dbReference type="Proteomes" id="UP000199202"/>
    </source>
</evidence>
<feature type="transmembrane region" description="Helical" evidence="7">
    <location>
        <begin position="211"/>
        <end position="232"/>
    </location>
</feature>
<dbReference type="PANTHER" id="PTHR30151">
    <property type="entry name" value="ALKANE SULFONATE ABC TRANSPORTER-RELATED, MEMBRANE SUBUNIT"/>
    <property type="match status" value="1"/>
</dbReference>
<evidence type="ECO:0000256" key="1">
    <source>
        <dbReference type="ARBA" id="ARBA00004651"/>
    </source>
</evidence>
<keyword evidence="2 7" id="KW-0813">Transport</keyword>
<keyword evidence="3" id="KW-1003">Cell membrane</keyword>
<dbReference type="Pfam" id="PF00528">
    <property type="entry name" value="BPD_transp_1"/>
    <property type="match status" value="1"/>
</dbReference>
<dbReference type="InterPro" id="IPR035906">
    <property type="entry name" value="MetI-like_sf"/>
</dbReference>
<reference evidence="10 11" key="1">
    <citation type="submission" date="2016-10" db="EMBL/GenBank/DDBJ databases">
        <authorList>
            <person name="de Groot N.N."/>
        </authorList>
    </citation>
    <scope>NUCLEOTIDE SEQUENCE [LARGE SCALE GENOMIC DNA]</scope>
    <source>
        <strain evidence="10 11">CGMCC 4.6533</strain>
    </source>
</reference>
<dbReference type="Gene3D" id="1.10.3720.10">
    <property type="entry name" value="MetI-like"/>
    <property type="match status" value="1"/>
</dbReference>
<feature type="transmembrane region" description="Helical" evidence="7">
    <location>
        <begin position="89"/>
        <end position="109"/>
    </location>
</feature>
<evidence type="ECO:0000256" key="6">
    <source>
        <dbReference type="ARBA" id="ARBA00023136"/>
    </source>
</evidence>
<evidence type="ECO:0000259" key="9">
    <source>
        <dbReference type="PROSITE" id="PS50928"/>
    </source>
</evidence>
<dbReference type="EMBL" id="FNDJ01000006">
    <property type="protein sequence ID" value="SDI54965.1"/>
    <property type="molecule type" value="Genomic_DNA"/>
</dbReference>
<dbReference type="PANTHER" id="PTHR30151:SF0">
    <property type="entry name" value="ABC TRANSPORTER PERMEASE PROTEIN MJ0413-RELATED"/>
    <property type="match status" value="1"/>
</dbReference>
<accession>A0A1G8LH61</accession>
<evidence type="ECO:0000256" key="2">
    <source>
        <dbReference type="ARBA" id="ARBA00022448"/>
    </source>
</evidence>
<dbReference type="InterPro" id="IPR000515">
    <property type="entry name" value="MetI-like"/>
</dbReference>
<evidence type="ECO:0000256" key="8">
    <source>
        <dbReference type="SAM" id="MobiDB-lite"/>
    </source>
</evidence>
<evidence type="ECO:0000256" key="7">
    <source>
        <dbReference type="RuleBase" id="RU363032"/>
    </source>
</evidence>
<keyword evidence="4 7" id="KW-0812">Transmembrane</keyword>